<keyword evidence="3 5" id="KW-0708">Seed storage protein</keyword>
<keyword evidence="2 5" id="KW-0758">Storage protein</keyword>
<dbReference type="InterPro" id="IPR006045">
    <property type="entry name" value="Cupin_1"/>
</dbReference>
<dbReference type="CDD" id="cd02243">
    <property type="entry name" value="cupin_11S_legumin_C"/>
    <property type="match status" value="1"/>
</dbReference>
<protein>
    <recommendedName>
        <fullName evidence="7">Cupin type-1 domain-containing protein</fullName>
    </recommendedName>
</protein>
<dbReference type="InterPro" id="IPR022379">
    <property type="entry name" value="11S_seedstore_CS"/>
</dbReference>
<dbReference type="InParanoid" id="A0A7J7CWS7"/>
<dbReference type="SUPFAM" id="SSF51182">
    <property type="entry name" value="RmlC-like cupins"/>
    <property type="match status" value="1"/>
</dbReference>
<gene>
    <name evidence="8" type="ORF">HS088_TW13G01465</name>
</gene>
<dbReference type="GO" id="GO:0045735">
    <property type="term" value="F:nutrient reservoir activity"/>
    <property type="evidence" value="ECO:0007669"/>
    <property type="project" value="UniProtKB-KW"/>
</dbReference>
<comment type="caution">
    <text evidence="8">The sequence shown here is derived from an EMBL/GenBank/DDBJ whole genome shotgun (WGS) entry which is preliminary data.</text>
</comment>
<feature type="region of interest" description="Disordered" evidence="6">
    <location>
        <begin position="204"/>
        <end position="237"/>
    </location>
</feature>
<proteinExistence type="inferred from homology"/>
<dbReference type="PROSITE" id="PS00305">
    <property type="entry name" value="11S_SEED_STORAGE"/>
    <property type="match status" value="1"/>
</dbReference>
<feature type="signal peptide" evidence="5">
    <location>
        <begin position="1"/>
        <end position="22"/>
    </location>
</feature>
<feature type="domain" description="Cupin type-1" evidence="7">
    <location>
        <begin position="316"/>
        <end position="465"/>
    </location>
</feature>
<dbReference type="InterPro" id="IPR006044">
    <property type="entry name" value="11S_seedstore_pln"/>
</dbReference>
<evidence type="ECO:0000256" key="1">
    <source>
        <dbReference type="ARBA" id="ARBA00007178"/>
    </source>
</evidence>
<feature type="domain" description="Cupin type-1" evidence="7">
    <location>
        <begin position="53"/>
        <end position="259"/>
    </location>
</feature>
<keyword evidence="4 5" id="KW-1015">Disulfide bond</keyword>
<dbReference type="Proteomes" id="UP000593562">
    <property type="component" value="Unassembled WGS sequence"/>
</dbReference>
<comment type="function">
    <text evidence="5">Seed storage protein.</text>
</comment>
<dbReference type="CDD" id="cd02242">
    <property type="entry name" value="cupin_11S_legumin_N"/>
    <property type="match status" value="1"/>
</dbReference>
<keyword evidence="9" id="KW-1185">Reference proteome</keyword>
<comment type="similarity">
    <text evidence="1 5">Belongs to the 11S seed storage protein (globulins) family.</text>
</comment>
<dbReference type="AlphaFoldDB" id="A0A7J7CWS7"/>
<evidence type="ECO:0000256" key="5">
    <source>
        <dbReference type="RuleBase" id="RU003681"/>
    </source>
</evidence>
<dbReference type="OrthoDB" id="1903982at2759"/>
<dbReference type="InterPro" id="IPR011051">
    <property type="entry name" value="RmlC_Cupin_sf"/>
</dbReference>
<dbReference type="FunFam" id="2.60.120.10:FF:000073">
    <property type="entry name" value="Glycinin G1"/>
    <property type="match status" value="1"/>
</dbReference>
<evidence type="ECO:0000256" key="2">
    <source>
        <dbReference type="ARBA" id="ARBA00022761"/>
    </source>
</evidence>
<evidence type="ECO:0000313" key="8">
    <source>
        <dbReference type="EMBL" id="KAF5738565.1"/>
    </source>
</evidence>
<dbReference type="Gene3D" id="2.60.120.10">
    <property type="entry name" value="Jelly Rolls"/>
    <property type="match status" value="2"/>
</dbReference>
<name>A0A7J7CWS7_TRIWF</name>
<dbReference type="EMBL" id="JAAARO010000013">
    <property type="protein sequence ID" value="KAF5738565.1"/>
    <property type="molecule type" value="Genomic_DNA"/>
</dbReference>
<comment type="subunit">
    <text evidence="5">Hexamer; each subunit is composed of an acidic and a basic chain derived from a single precursor and linked by a disulfide bond.</text>
</comment>
<evidence type="ECO:0000259" key="7">
    <source>
        <dbReference type="SMART" id="SM00835"/>
    </source>
</evidence>
<feature type="chain" id="PRO_5029944146" description="Cupin type-1 domain-containing protein" evidence="5">
    <location>
        <begin position="23"/>
        <end position="476"/>
    </location>
</feature>
<evidence type="ECO:0000256" key="4">
    <source>
        <dbReference type="ARBA" id="ARBA00023157"/>
    </source>
</evidence>
<evidence type="ECO:0000313" key="9">
    <source>
        <dbReference type="Proteomes" id="UP000593562"/>
    </source>
</evidence>
<dbReference type="Pfam" id="PF00190">
    <property type="entry name" value="Cupin_1"/>
    <property type="match status" value="2"/>
</dbReference>
<accession>A0A7J7CWS7</accession>
<keyword evidence="5" id="KW-0732">Signal</keyword>
<reference evidence="8 9" key="1">
    <citation type="journal article" date="2020" name="Nat. Commun.">
        <title>Genome of Tripterygium wilfordii and identification of cytochrome P450 involved in triptolide biosynthesis.</title>
        <authorList>
            <person name="Tu L."/>
            <person name="Su P."/>
            <person name="Zhang Z."/>
            <person name="Gao L."/>
            <person name="Wang J."/>
            <person name="Hu T."/>
            <person name="Zhou J."/>
            <person name="Zhang Y."/>
            <person name="Zhao Y."/>
            <person name="Liu Y."/>
            <person name="Song Y."/>
            <person name="Tong Y."/>
            <person name="Lu Y."/>
            <person name="Yang J."/>
            <person name="Xu C."/>
            <person name="Jia M."/>
            <person name="Peters R.J."/>
            <person name="Huang L."/>
            <person name="Gao W."/>
        </authorList>
    </citation>
    <scope>NUCLEOTIDE SEQUENCE [LARGE SCALE GENOMIC DNA]</scope>
    <source>
        <strain evidence="9">cv. XIE 37</strain>
        <tissue evidence="8">Leaf</tissue>
    </source>
</reference>
<feature type="compositionally biased region" description="Low complexity" evidence="6">
    <location>
        <begin position="204"/>
        <end position="232"/>
    </location>
</feature>
<dbReference type="PANTHER" id="PTHR31189:SF48">
    <property type="entry name" value="LEGUMIN B"/>
    <property type="match status" value="1"/>
</dbReference>
<organism evidence="8 9">
    <name type="scientific">Tripterygium wilfordii</name>
    <name type="common">Thunder God vine</name>
    <dbReference type="NCBI Taxonomy" id="458696"/>
    <lineage>
        <taxon>Eukaryota</taxon>
        <taxon>Viridiplantae</taxon>
        <taxon>Streptophyta</taxon>
        <taxon>Embryophyta</taxon>
        <taxon>Tracheophyta</taxon>
        <taxon>Spermatophyta</taxon>
        <taxon>Magnoliopsida</taxon>
        <taxon>eudicotyledons</taxon>
        <taxon>Gunneridae</taxon>
        <taxon>Pentapetalae</taxon>
        <taxon>rosids</taxon>
        <taxon>fabids</taxon>
        <taxon>Celastrales</taxon>
        <taxon>Celastraceae</taxon>
        <taxon>Tripterygium</taxon>
    </lineage>
</organism>
<dbReference type="InterPro" id="IPR050253">
    <property type="entry name" value="Seed_Storage-Functional"/>
</dbReference>
<dbReference type="PRINTS" id="PR00439">
    <property type="entry name" value="11SGLOBULIN"/>
</dbReference>
<evidence type="ECO:0000256" key="3">
    <source>
        <dbReference type="ARBA" id="ARBA00023129"/>
    </source>
</evidence>
<dbReference type="SMART" id="SM00835">
    <property type="entry name" value="Cupin_1"/>
    <property type="match status" value="2"/>
</dbReference>
<sequence>MASSSLLCLTICSLVLFNVCFAQLEQGFQLRPTHERRRGQQERWVSECQIERLNAAEPDRKIESEAGVTEIWDENDEQFQCAGVTAARHTIERKGLLLPAYANAPRLLYVVQGRGIQGQAMPGCPETFRSESESQRRDIPRDEHQKVRRIREGDIVAVPTGVTDWIYNDGDSQLILVQIIDVGNDANQLDQNMRKFYLAGNPQQELQGQRELQSQSERQRQSQGRSSRGSQQDNAGSVLSGFDERILADAFNIDTNLAQKLQNRNDRRGIIVQVREELRVVVPESRQEEEEREREKGKRLPINGIEETFCTARMTQNIADPKHADVYTPRGGRISHVNAVNLPILQHLQLSAVYGMLYRNTVPSPLYNQNSNSIVYIIRGDGRMQVVGDNGESVYNGQVREGQIIVVPQNYVVIHKAGEKGLEFIVFKTHEVAKISPLAGRTSVLRAMPVEVLMNSYQISREDARRLKEGRQDVTA</sequence>
<dbReference type="PANTHER" id="PTHR31189">
    <property type="entry name" value="OS03G0336100 PROTEIN-RELATED"/>
    <property type="match status" value="1"/>
</dbReference>
<evidence type="ECO:0000256" key="6">
    <source>
        <dbReference type="SAM" id="MobiDB-lite"/>
    </source>
</evidence>
<dbReference type="InterPro" id="IPR014710">
    <property type="entry name" value="RmlC-like_jellyroll"/>
</dbReference>